<evidence type="ECO:0000313" key="2">
    <source>
        <dbReference type="Proteomes" id="UP000622797"/>
    </source>
</evidence>
<dbReference type="OrthoDB" id="5081092at2759"/>
<comment type="caution">
    <text evidence="1">The sequence shown here is derived from an EMBL/GenBank/DDBJ whole genome shotgun (WGS) entry which is preliminary data.</text>
</comment>
<dbReference type="AlphaFoldDB" id="A0A8H4XC80"/>
<sequence length="504" mass="57749">MPDLMSLPDEMLHQICVLISDTCRVMLFDVSRLNKRFHRIVSTLLIRHWPIRRWSHGQIAPARFALHLLHYPHLRDHVKSLVLDPIALFRDDDYEKVALDLEEMRELTVAAQDELPEMADSSSWCDELRQGGVDSIAALLLLWCTRLTHLDLVFPDFWPEIDENFFVLRFVTQMVNKLVAKGLQKPLRFHPLAKLRCVVLRGWNADISVPGQYAAPFFHLPKLKTLVGDGLGSCWPSQPLLSVGDDDTYDSDAESLPGPEYHSEARLRRDRYLSLFPIGISPVEELILEDLNLGFSGLFTLVRACRRLKKLVLMSDCYSMKVNGDNEHFLILSILHHSESLEELVLRLYEYKVGEAEEPVHGPMNLEDCFKDLHHLKRLTIDIEFLYPIGHAENGEIILDRLPPLLEHLRFEWEPSSPVSTPVDAQQKYIGDFQKLLKECGQYGHLSRLKSLDLSWATDDCSLIQGLDQLKMIPEEKGVRLHFGSWGSRGPYPPSVPEPNPPLP</sequence>
<evidence type="ECO:0000313" key="1">
    <source>
        <dbReference type="EMBL" id="KAF4969798.1"/>
    </source>
</evidence>
<dbReference type="EMBL" id="JABEXW010000149">
    <property type="protein sequence ID" value="KAF4969798.1"/>
    <property type="molecule type" value="Genomic_DNA"/>
</dbReference>
<dbReference type="InterPro" id="IPR032675">
    <property type="entry name" value="LRR_dom_sf"/>
</dbReference>
<gene>
    <name evidence="1" type="ORF">FSARC_3023</name>
</gene>
<dbReference type="Gene3D" id="3.80.10.10">
    <property type="entry name" value="Ribonuclease Inhibitor"/>
    <property type="match status" value="1"/>
</dbReference>
<name>A0A8H4XC80_9HYPO</name>
<accession>A0A8H4XC80</accession>
<proteinExistence type="predicted"/>
<keyword evidence="2" id="KW-1185">Reference proteome</keyword>
<protein>
    <recommendedName>
        <fullName evidence="3">F-box domain-containing protein</fullName>
    </recommendedName>
</protein>
<dbReference type="Proteomes" id="UP000622797">
    <property type="component" value="Unassembled WGS sequence"/>
</dbReference>
<reference evidence="1" key="2">
    <citation type="submission" date="2020-05" db="EMBL/GenBank/DDBJ databases">
        <authorList>
            <person name="Kim H.-S."/>
            <person name="Proctor R.H."/>
            <person name="Brown D.W."/>
        </authorList>
    </citation>
    <scope>NUCLEOTIDE SEQUENCE</scope>
    <source>
        <strain evidence="1">NRRL 20472</strain>
    </source>
</reference>
<dbReference type="SUPFAM" id="SSF52047">
    <property type="entry name" value="RNI-like"/>
    <property type="match status" value="1"/>
</dbReference>
<organism evidence="1 2">
    <name type="scientific">Fusarium sarcochroum</name>
    <dbReference type="NCBI Taxonomy" id="1208366"/>
    <lineage>
        <taxon>Eukaryota</taxon>
        <taxon>Fungi</taxon>
        <taxon>Dikarya</taxon>
        <taxon>Ascomycota</taxon>
        <taxon>Pezizomycotina</taxon>
        <taxon>Sordariomycetes</taxon>
        <taxon>Hypocreomycetidae</taxon>
        <taxon>Hypocreales</taxon>
        <taxon>Nectriaceae</taxon>
        <taxon>Fusarium</taxon>
        <taxon>Fusarium lateritium species complex</taxon>
    </lineage>
</organism>
<reference evidence="1" key="1">
    <citation type="journal article" date="2020" name="BMC Genomics">
        <title>Correction to: Identification and distribution of gene clusters required for synthesis of sphingolipid metabolism inhibitors in diverse species of the filamentous fungus Fusarium.</title>
        <authorList>
            <person name="Kim H.S."/>
            <person name="Lohmar J.M."/>
            <person name="Busman M."/>
            <person name="Brown D.W."/>
            <person name="Naumann T.A."/>
            <person name="Divon H.H."/>
            <person name="Lysoe E."/>
            <person name="Uhlig S."/>
            <person name="Proctor R.H."/>
        </authorList>
    </citation>
    <scope>NUCLEOTIDE SEQUENCE</scope>
    <source>
        <strain evidence="1">NRRL 20472</strain>
    </source>
</reference>
<evidence type="ECO:0008006" key="3">
    <source>
        <dbReference type="Google" id="ProtNLM"/>
    </source>
</evidence>